<comment type="caution">
    <text evidence="1">The sequence shown here is derived from an EMBL/GenBank/DDBJ whole genome shotgun (WGS) entry which is preliminary data.</text>
</comment>
<dbReference type="EMBL" id="BLLF01000357">
    <property type="protein sequence ID" value="GFH10904.1"/>
    <property type="molecule type" value="Genomic_DNA"/>
</dbReference>
<feature type="non-terminal residue" evidence="1">
    <location>
        <position position="1"/>
    </location>
</feature>
<protein>
    <submittedName>
        <fullName evidence="1">Uncharacterized protein</fullName>
    </submittedName>
</protein>
<reference evidence="1 2" key="1">
    <citation type="submission" date="2020-02" db="EMBL/GenBank/DDBJ databases">
        <title>Draft genome sequence of Haematococcus lacustris strain NIES-144.</title>
        <authorList>
            <person name="Morimoto D."/>
            <person name="Nakagawa S."/>
            <person name="Yoshida T."/>
            <person name="Sawayama S."/>
        </authorList>
    </citation>
    <scope>NUCLEOTIDE SEQUENCE [LARGE SCALE GENOMIC DNA]</scope>
    <source>
        <strain evidence="1 2">NIES-144</strain>
    </source>
</reference>
<gene>
    <name evidence="1" type="ORF">HaLaN_06306</name>
</gene>
<name>A0A699YVP4_HAELA</name>
<organism evidence="1 2">
    <name type="scientific">Haematococcus lacustris</name>
    <name type="common">Green alga</name>
    <name type="synonym">Haematococcus pluvialis</name>
    <dbReference type="NCBI Taxonomy" id="44745"/>
    <lineage>
        <taxon>Eukaryota</taxon>
        <taxon>Viridiplantae</taxon>
        <taxon>Chlorophyta</taxon>
        <taxon>core chlorophytes</taxon>
        <taxon>Chlorophyceae</taxon>
        <taxon>CS clade</taxon>
        <taxon>Chlamydomonadales</taxon>
        <taxon>Haematococcaceae</taxon>
        <taxon>Haematococcus</taxon>
    </lineage>
</organism>
<dbReference type="AlphaFoldDB" id="A0A699YVP4"/>
<evidence type="ECO:0000313" key="1">
    <source>
        <dbReference type="EMBL" id="GFH10904.1"/>
    </source>
</evidence>
<proteinExistence type="predicted"/>
<feature type="non-terminal residue" evidence="1">
    <location>
        <position position="79"/>
    </location>
</feature>
<evidence type="ECO:0000313" key="2">
    <source>
        <dbReference type="Proteomes" id="UP000485058"/>
    </source>
</evidence>
<keyword evidence="2" id="KW-1185">Reference proteome</keyword>
<sequence length="79" mass="8398">YHFHEPETEAVLLAAQDPDNPGVLSLLADLSRAVNKDVVPAAGTEDSCVCFEWCATWLPAGSSRCREERSGGPRGRGAG</sequence>
<dbReference type="Proteomes" id="UP000485058">
    <property type="component" value="Unassembled WGS sequence"/>
</dbReference>
<accession>A0A699YVP4</accession>